<comment type="caution">
    <text evidence="1">The sequence shown here is derived from an EMBL/GenBank/DDBJ whole genome shotgun (WGS) entry which is preliminary data.</text>
</comment>
<evidence type="ECO:0000313" key="1">
    <source>
        <dbReference type="EMBL" id="MBC5788222.1"/>
    </source>
</evidence>
<dbReference type="Proteomes" id="UP000649151">
    <property type="component" value="Unassembled WGS sequence"/>
</dbReference>
<accession>A0ABR7ISV6</accession>
<name>A0ABR7ISV6_9CLOT</name>
<protein>
    <submittedName>
        <fullName evidence="1">DUF1015 domain-containing protein</fullName>
    </submittedName>
</protein>
<dbReference type="Pfam" id="PF06245">
    <property type="entry name" value="DUF1015"/>
    <property type="match status" value="1"/>
</dbReference>
<organism evidence="1 2">
    <name type="scientific">Clostridium facile</name>
    <dbReference type="NCBI Taxonomy" id="2763035"/>
    <lineage>
        <taxon>Bacteria</taxon>
        <taxon>Bacillati</taxon>
        <taxon>Bacillota</taxon>
        <taxon>Clostridia</taxon>
        <taxon>Eubacteriales</taxon>
        <taxon>Clostridiaceae</taxon>
        <taxon>Clostridium</taxon>
    </lineage>
</organism>
<dbReference type="InterPro" id="IPR008323">
    <property type="entry name" value="UCP033563"/>
</dbReference>
<dbReference type="PANTHER" id="PTHR36454:SF1">
    <property type="entry name" value="DUF1015 DOMAIN-CONTAINING PROTEIN"/>
    <property type="match status" value="1"/>
</dbReference>
<keyword evidence="2" id="KW-1185">Reference proteome</keyword>
<sequence length="425" mass="49258">MAQVTPFPALRFTEKAGLPEQLTCPPYDIISEQQRRNYLEENPNNIIRLELPQGENCYQQAADTLKDWLNTGILKQDEIDSFYIYQESFQIDGVPYQLKGVIGRVTLEEFEKGIILPHEETLSKAKEDRFNLMKATGCNFSQVYSLYHDEEGEITHLLNQASQGEPLVSFTATYEVTHSLWKCDDPQLIQQISRLFADKKLYIADGHHRYETALNYRNWLHEQGIGLEQDHPANKIMMMLVNMENPGLVVLPTHRIVRGLTKFSIDQIVNKAKENFEIAWFAEKEKAEHQMREEYVKYRTTFLLYHNHRYTLFTLKNPAIMDQVFPEKSKTYRNLDVAVLHSLILEKILGIDKENMAQQINLTYTRSKREAIQAVDSGEANCCVLLNPTRVEEIRDVATAGEKMPQKSTYFYPKLITGLVMNKIL</sequence>
<dbReference type="PANTHER" id="PTHR36454">
    <property type="entry name" value="LMO2823 PROTEIN"/>
    <property type="match status" value="1"/>
</dbReference>
<dbReference type="EMBL" id="JACOQK010000001">
    <property type="protein sequence ID" value="MBC5788222.1"/>
    <property type="molecule type" value="Genomic_DNA"/>
</dbReference>
<gene>
    <name evidence="1" type="ORF">H8Z77_09375</name>
</gene>
<proteinExistence type="predicted"/>
<dbReference type="RefSeq" id="WP_186996844.1">
    <property type="nucleotide sequence ID" value="NZ_JACOQK010000001.1"/>
</dbReference>
<dbReference type="PIRSF" id="PIRSF033563">
    <property type="entry name" value="UCP033563"/>
    <property type="match status" value="1"/>
</dbReference>
<evidence type="ECO:0000313" key="2">
    <source>
        <dbReference type="Proteomes" id="UP000649151"/>
    </source>
</evidence>
<reference evidence="1 2" key="1">
    <citation type="submission" date="2020-08" db="EMBL/GenBank/DDBJ databases">
        <title>Genome public.</title>
        <authorList>
            <person name="Liu C."/>
            <person name="Sun Q."/>
        </authorList>
    </citation>
    <scope>NUCLEOTIDE SEQUENCE [LARGE SCALE GENOMIC DNA]</scope>
    <source>
        <strain evidence="1 2">NSJ-27</strain>
    </source>
</reference>